<dbReference type="GO" id="GO:0019776">
    <property type="term" value="F:Atg8-family ligase activity"/>
    <property type="evidence" value="ECO:0007669"/>
    <property type="project" value="TreeGrafter"/>
</dbReference>
<dbReference type="GO" id="GO:0005829">
    <property type="term" value="C:cytosol"/>
    <property type="evidence" value="ECO:0007669"/>
    <property type="project" value="TreeGrafter"/>
</dbReference>
<dbReference type="Proteomes" id="UP001174909">
    <property type="component" value="Unassembled WGS sequence"/>
</dbReference>
<dbReference type="GO" id="GO:0000407">
    <property type="term" value="C:phagophore assembly site"/>
    <property type="evidence" value="ECO:0007669"/>
    <property type="project" value="TreeGrafter"/>
</dbReference>
<evidence type="ECO:0000256" key="5">
    <source>
        <dbReference type="ARBA" id="ARBA00022490"/>
    </source>
</evidence>
<gene>
    <name evidence="11" type="ORF">GBAR_LOCUS2084</name>
</gene>
<evidence type="ECO:0000313" key="12">
    <source>
        <dbReference type="Proteomes" id="UP001174909"/>
    </source>
</evidence>
<dbReference type="GO" id="GO:0015031">
    <property type="term" value="P:protein transport"/>
    <property type="evidence" value="ECO:0007669"/>
    <property type="project" value="UniProtKB-KW"/>
</dbReference>
<keyword evidence="7" id="KW-0653">Protein transport</keyword>
<dbReference type="Pfam" id="PF03987">
    <property type="entry name" value="Autophagy_act_C"/>
    <property type="match status" value="1"/>
</dbReference>
<comment type="caution">
    <text evidence="11">The sequence shown here is derived from an EMBL/GenBank/DDBJ whole genome shotgun (WGS) entry which is preliminary data.</text>
</comment>
<dbReference type="GO" id="GO:0000045">
    <property type="term" value="P:autophagosome assembly"/>
    <property type="evidence" value="ECO:0007669"/>
    <property type="project" value="TreeGrafter"/>
</dbReference>
<dbReference type="EMBL" id="CASHTH010000294">
    <property type="protein sequence ID" value="CAI7997171.1"/>
    <property type="molecule type" value="Genomic_DNA"/>
</dbReference>
<evidence type="ECO:0000256" key="8">
    <source>
        <dbReference type="ARBA" id="ARBA00023006"/>
    </source>
</evidence>
<dbReference type="GO" id="GO:0044804">
    <property type="term" value="P:nucleophagy"/>
    <property type="evidence" value="ECO:0007669"/>
    <property type="project" value="TreeGrafter"/>
</dbReference>
<keyword evidence="12" id="KW-1185">Reference proteome</keyword>
<accession>A0AA35QYI0</accession>
<evidence type="ECO:0000256" key="2">
    <source>
        <dbReference type="ARBA" id="ARBA00007683"/>
    </source>
</evidence>
<name>A0AA35QYI0_GEOBA</name>
<organism evidence="11 12">
    <name type="scientific">Geodia barretti</name>
    <name type="common">Barrett's horny sponge</name>
    <dbReference type="NCBI Taxonomy" id="519541"/>
    <lineage>
        <taxon>Eukaryota</taxon>
        <taxon>Metazoa</taxon>
        <taxon>Porifera</taxon>
        <taxon>Demospongiae</taxon>
        <taxon>Heteroscleromorpha</taxon>
        <taxon>Tetractinellida</taxon>
        <taxon>Astrophorina</taxon>
        <taxon>Geodiidae</taxon>
        <taxon>Geodia</taxon>
    </lineage>
</organism>
<keyword evidence="4" id="KW-0813">Transport</keyword>
<dbReference type="AlphaFoldDB" id="A0AA35QYI0"/>
<dbReference type="GO" id="GO:0061723">
    <property type="term" value="P:glycophagy"/>
    <property type="evidence" value="ECO:0007669"/>
    <property type="project" value="TreeGrafter"/>
</dbReference>
<dbReference type="PANTHER" id="PTHR12866:SF2">
    <property type="entry name" value="UBIQUITIN-LIKE-CONJUGATING ENZYME ATG3"/>
    <property type="match status" value="1"/>
</dbReference>
<feature type="region of interest" description="Disordered" evidence="10">
    <location>
        <begin position="137"/>
        <end position="188"/>
    </location>
</feature>
<keyword evidence="5" id="KW-0963">Cytoplasm</keyword>
<feature type="compositionally biased region" description="Acidic residues" evidence="10">
    <location>
        <begin position="156"/>
        <end position="181"/>
    </location>
</feature>
<comment type="similarity">
    <text evidence="2">Belongs to the ATG3 family.</text>
</comment>
<dbReference type="InterPro" id="IPR007135">
    <property type="entry name" value="Atg3/Atg10"/>
</dbReference>
<evidence type="ECO:0000256" key="6">
    <source>
        <dbReference type="ARBA" id="ARBA00022786"/>
    </source>
</evidence>
<comment type="subcellular location">
    <subcellularLocation>
        <location evidence="1">Cytoplasm</location>
    </subcellularLocation>
</comment>
<dbReference type="PANTHER" id="PTHR12866">
    <property type="entry name" value="UBIQUITIN-LIKE-CONJUGATING ENZYME ATG3"/>
    <property type="match status" value="1"/>
</dbReference>
<evidence type="ECO:0000313" key="11">
    <source>
        <dbReference type="EMBL" id="CAI7997171.1"/>
    </source>
</evidence>
<dbReference type="GO" id="GO:0000422">
    <property type="term" value="P:autophagy of mitochondrion"/>
    <property type="evidence" value="ECO:0007669"/>
    <property type="project" value="TreeGrafter"/>
</dbReference>
<protein>
    <recommendedName>
        <fullName evidence="3">Ubiquitin-like-conjugating enzyme ATG3</fullName>
    </recommendedName>
    <alternativeName>
        <fullName evidence="9">Autophagy-related protein 3</fullName>
    </alternativeName>
</protein>
<sequence>MAMQSVVNKVKSAALGVADSLTPVLKESKFKATGMLTPEEFVTAGDHLVYHCPTWSWSGGEPGRKKAYLPPDKQFLATKNGRARLPCYRRCKQMALVPTNEKLLMVEGDDEAWVDTHHGMALEQATDKLVEMTLDSVPKTTPTDTSDIPLVGTATADEDDKESDDEGPIPDMDDYTEDDDPAVAPATKYVAPPTEEVGIIRTRTYDLNITYDNFYRTPRLWLFGYDERQRPLSEEGTYEDVSQDHLNKTVTLEQHPHLPPPPRLSVHPCRHAEVMKRIMDMVAEDGRELEVHSYLIVFLKFVQSVVPTIEYDYTQQLAITTST</sequence>
<evidence type="ECO:0000256" key="10">
    <source>
        <dbReference type="SAM" id="MobiDB-lite"/>
    </source>
</evidence>
<evidence type="ECO:0000256" key="1">
    <source>
        <dbReference type="ARBA" id="ARBA00004496"/>
    </source>
</evidence>
<proteinExistence type="inferred from homology"/>
<reference evidence="11" key="1">
    <citation type="submission" date="2023-03" db="EMBL/GenBank/DDBJ databases">
        <authorList>
            <person name="Steffen K."/>
            <person name="Cardenas P."/>
        </authorList>
    </citation>
    <scope>NUCLEOTIDE SEQUENCE</scope>
</reference>
<evidence type="ECO:0000256" key="7">
    <source>
        <dbReference type="ARBA" id="ARBA00022927"/>
    </source>
</evidence>
<evidence type="ECO:0000256" key="4">
    <source>
        <dbReference type="ARBA" id="ARBA00022448"/>
    </source>
</evidence>
<dbReference type="Gene3D" id="3.30.1460.50">
    <property type="match status" value="1"/>
</dbReference>
<evidence type="ECO:0000256" key="3">
    <source>
        <dbReference type="ARBA" id="ARBA00017573"/>
    </source>
</evidence>
<keyword evidence="6" id="KW-0833">Ubl conjugation pathway</keyword>
<keyword evidence="8" id="KW-0072">Autophagy</keyword>
<evidence type="ECO:0000256" key="9">
    <source>
        <dbReference type="ARBA" id="ARBA00034553"/>
    </source>
</evidence>